<proteinExistence type="predicted"/>
<evidence type="ECO:0000313" key="1">
    <source>
        <dbReference type="EMBL" id="AAS95708.1"/>
    </source>
</evidence>
<dbReference type="AlphaFoldDB" id="Q72CQ3"/>
<accession>Q72CQ3</accession>
<protein>
    <submittedName>
        <fullName evidence="1">Uncharacterized protein</fullName>
    </submittedName>
</protein>
<dbReference type="EnsemblBacteria" id="AAS95708">
    <property type="protein sequence ID" value="AAS95708"/>
    <property type="gene ID" value="DVU_1230"/>
</dbReference>
<dbReference type="Proteomes" id="UP000002194">
    <property type="component" value="Chromosome"/>
</dbReference>
<gene>
    <name evidence="1" type="ordered locus">DVU_1230</name>
</gene>
<dbReference type="EMBL" id="AE017285">
    <property type="protein sequence ID" value="AAS95708.1"/>
    <property type="molecule type" value="Genomic_DNA"/>
</dbReference>
<name>Q72CQ3_NITV2</name>
<sequence>MLNACCLAQLARDLPYDRCVQRRMGQRCENTFEEVL</sequence>
<dbReference type="HOGENOM" id="CLU_3355830_0_0_7"/>
<reference evidence="1 2" key="1">
    <citation type="journal article" date="2004" name="Nat. Biotechnol.">
        <title>The genome sequence of the anaerobic, sulfate-reducing bacterium Desulfovibrio vulgaris Hildenborough.</title>
        <authorList>
            <person name="Heidelberg J.F."/>
            <person name="Seshadri R."/>
            <person name="Haveman S.A."/>
            <person name="Hemme C.L."/>
            <person name="Paulsen I.T."/>
            <person name="Kolonay J.F."/>
            <person name="Eisen J.A."/>
            <person name="Ward N."/>
            <person name="Methe B."/>
            <person name="Brinkac L.M."/>
            <person name="Daugherty S.C."/>
            <person name="Deboy R.T."/>
            <person name="Dodson R.J."/>
            <person name="Durkin A.S."/>
            <person name="Madupu R."/>
            <person name="Nelson W.C."/>
            <person name="Sullivan S.A."/>
            <person name="Fouts D."/>
            <person name="Haft D.H."/>
            <person name="Selengut J."/>
            <person name="Peterson J.D."/>
            <person name="Davidsen T.M."/>
            <person name="Zafar N."/>
            <person name="Zhou L."/>
            <person name="Radune D."/>
            <person name="Dimitrov G."/>
            <person name="Hance M."/>
            <person name="Tran K."/>
            <person name="Khouri H."/>
            <person name="Gill J."/>
            <person name="Utterback T.R."/>
            <person name="Feldblyum T.V."/>
            <person name="Wall J.D."/>
            <person name="Voordouw G."/>
            <person name="Fraser C.M."/>
        </authorList>
    </citation>
    <scope>NUCLEOTIDE SEQUENCE [LARGE SCALE GENOMIC DNA]</scope>
    <source>
        <strain evidence="2">ATCC 29579 / DSM 644 / NCIMB 8303 / VKM B-1760 / Hildenborough</strain>
    </source>
</reference>
<dbReference type="STRING" id="882.DVU_1230"/>
<keyword evidence="2" id="KW-1185">Reference proteome</keyword>
<dbReference type="PaxDb" id="882-DVU_1230"/>
<evidence type="ECO:0000313" key="2">
    <source>
        <dbReference type="Proteomes" id="UP000002194"/>
    </source>
</evidence>
<dbReference type="KEGG" id="dvu:DVU_1230"/>
<organism evidence="1 2">
    <name type="scientific">Nitratidesulfovibrio vulgaris (strain ATCC 29579 / DSM 644 / CCUG 34227 / NCIMB 8303 / VKM B-1760 / Hildenborough)</name>
    <name type="common">Desulfovibrio vulgaris</name>
    <dbReference type="NCBI Taxonomy" id="882"/>
    <lineage>
        <taxon>Bacteria</taxon>
        <taxon>Pseudomonadati</taxon>
        <taxon>Thermodesulfobacteriota</taxon>
        <taxon>Desulfovibrionia</taxon>
        <taxon>Desulfovibrionales</taxon>
        <taxon>Desulfovibrionaceae</taxon>
        <taxon>Nitratidesulfovibrio</taxon>
    </lineage>
</organism>